<dbReference type="OrthoDB" id="9977870at2759"/>
<organism evidence="3 4">
    <name type="scientific">Rasamsonia emersonii (strain ATCC 16479 / CBS 393.64 / IMI 116815)</name>
    <dbReference type="NCBI Taxonomy" id="1408163"/>
    <lineage>
        <taxon>Eukaryota</taxon>
        <taxon>Fungi</taxon>
        <taxon>Dikarya</taxon>
        <taxon>Ascomycota</taxon>
        <taxon>Pezizomycotina</taxon>
        <taxon>Eurotiomycetes</taxon>
        <taxon>Eurotiomycetidae</taxon>
        <taxon>Eurotiales</taxon>
        <taxon>Trichocomaceae</taxon>
        <taxon>Rasamsonia</taxon>
    </lineage>
</organism>
<sequence length="499" mass="56528">MDENRYREEVLRLSDGETEEEVEERLLAEARELGLKVPEIEIAASFAASISSGVLDTSSPRSSSVARHSLDRSSLSDCVTPGATSVDHLAHSFSETTISDNVPSGSLPSIDSSSTRLTSFSSSDGRLAHISPLRRNGSMSSAASSARRKRTSFINAIGKLPFRKRRSTSSVALPPSTQITVQRKEGNVDTVLIETKAETPEPTETSEGEEILKVEVPLFDEAALQRSLDNPELKEMYESHKMERLRFIALQNETLDSLRQKHSAAIAEKKLDNERMEKAKSEQVRVYPNLTVYNAAHVARMEERHLIIEAEQLKEFEREKRNSRTRIKYMEGYLNTPSPPQSPSSGSDSGHDPVQPTRKITRRQREQLTQEYLDRDSMDRLHEARLKVLRDRQERQLQETISRLEKELESLIEKNSEALAELEREHQREEQAVLQAFDVKKAKLRRRWNLEEAILRKKLEMRDGLLYGPLPALSFSSTDPEIPTLNNPLVDNRPSATAH</sequence>
<keyword evidence="1" id="KW-0175">Coiled coil</keyword>
<gene>
    <name evidence="3" type="ORF">T310_3035</name>
</gene>
<feature type="region of interest" description="Disordered" evidence="2">
    <location>
        <begin position="476"/>
        <end position="499"/>
    </location>
</feature>
<evidence type="ECO:0000313" key="4">
    <source>
        <dbReference type="Proteomes" id="UP000053958"/>
    </source>
</evidence>
<dbReference type="AlphaFoldDB" id="A0A0F4YZ74"/>
<evidence type="ECO:0000256" key="1">
    <source>
        <dbReference type="SAM" id="Coils"/>
    </source>
</evidence>
<dbReference type="STRING" id="1408163.A0A0F4YZ74"/>
<feature type="compositionally biased region" description="Basic and acidic residues" evidence="2">
    <location>
        <begin position="1"/>
        <end position="15"/>
    </location>
</feature>
<comment type="caution">
    <text evidence="3">The sequence shown here is derived from an EMBL/GenBank/DDBJ whole genome shotgun (WGS) entry which is preliminary data.</text>
</comment>
<dbReference type="Proteomes" id="UP000053958">
    <property type="component" value="Unassembled WGS sequence"/>
</dbReference>
<feature type="region of interest" description="Disordered" evidence="2">
    <location>
        <begin position="52"/>
        <end position="81"/>
    </location>
</feature>
<dbReference type="GeneID" id="25315385"/>
<keyword evidence="4" id="KW-1185">Reference proteome</keyword>
<reference evidence="3 4" key="1">
    <citation type="submission" date="2015-04" db="EMBL/GenBank/DDBJ databases">
        <authorList>
            <person name="Heijne W.H."/>
            <person name="Fedorova N.D."/>
            <person name="Nierman W.C."/>
            <person name="Vollebregt A.W."/>
            <person name="Zhao Z."/>
            <person name="Wu L."/>
            <person name="Kumar M."/>
            <person name="Stam H."/>
            <person name="van den Berg M.A."/>
            <person name="Pel H.J."/>
        </authorList>
    </citation>
    <scope>NUCLEOTIDE SEQUENCE [LARGE SCALE GENOMIC DNA]</scope>
    <source>
        <strain evidence="3 4">CBS 393.64</strain>
    </source>
</reference>
<feature type="compositionally biased region" description="Low complexity" evidence="2">
    <location>
        <begin position="104"/>
        <end position="122"/>
    </location>
</feature>
<dbReference type="RefSeq" id="XP_013329540.1">
    <property type="nucleotide sequence ID" value="XM_013474086.1"/>
</dbReference>
<feature type="region of interest" description="Disordered" evidence="2">
    <location>
        <begin position="332"/>
        <end position="374"/>
    </location>
</feature>
<feature type="coiled-coil region" evidence="1">
    <location>
        <begin position="390"/>
        <end position="439"/>
    </location>
</feature>
<feature type="compositionally biased region" description="Low complexity" evidence="2">
    <location>
        <begin position="134"/>
        <end position="145"/>
    </location>
</feature>
<feature type="region of interest" description="Disordered" evidence="2">
    <location>
        <begin position="97"/>
        <end position="122"/>
    </location>
</feature>
<evidence type="ECO:0000256" key="2">
    <source>
        <dbReference type="SAM" id="MobiDB-lite"/>
    </source>
</evidence>
<feature type="region of interest" description="Disordered" evidence="2">
    <location>
        <begin position="128"/>
        <end position="147"/>
    </location>
</feature>
<dbReference type="EMBL" id="LASV01000118">
    <property type="protein sequence ID" value="KKA22928.1"/>
    <property type="molecule type" value="Genomic_DNA"/>
</dbReference>
<protein>
    <submittedName>
        <fullName evidence="3">Uncharacterized protein</fullName>
    </submittedName>
</protein>
<accession>A0A0F4YZ74</accession>
<proteinExistence type="predicted"/>
<feature type="compositionally biased region" description="Basic and acidic residues" evidence="2">
    <location>
        <begin position="363"/>
        <end position="374"/>
    </location>
</feature>
<name>A0A0F4YZ74_RASE3</name>
<feature type="region of interest" description="Disordered" evidence="2">
    <location>
        <begin position="1"/>
        <end position="20"/>
    </location>
</feature>
<feature type="compositionally biased region" description="Low complexity" evidence="2">
    <location>
        <begin position="52"/>
        <end position="67"/>
    </location>
</feature>
<evidence type="ECO:0000313" key="3">
    <source>
        <dbReference type="EMBL" id="KKA22928.1"/>
    </source>
</evidence>